<accession>A0A563VW19</accession>
<reference evidence="1 2" key="1">
    <citation type="submission" date="2019-01" db="EMBL/GenBank/DDBJ databases">
        <authorList>
            <person name="Brito A."/>
        </authorList>
    </citation>
    <scope>NUCLEOTIDE SEQUENCE [LARGE SCALE GENOMIC DNA]</scope>
    <source>
        <strain evidence="1">1</strain>
    </source>
</reference>
<dbReference type="EMBL" id="CAACVJ010000287">
    <property type="protein sequence ID" value="VEP15654.1"/>
    <property type="molecule type" value="Genomic_DNA"/>
</dbReference>
<name>A0A563VW19_9CYAN</name>
<proteinExistence type="predicted"/>
<dbReference type="AlphaFoldDB" id="A0A563VW19"/>
<keyword evidence="2" id="KW-1185">Reference proteome</keyword>
<sequence>MYEKSKMEKFKVNDQTTWWSADETVEIEDPKLGKLKVSTGI</sequence>
<gene>
    <name evidence="1" type="ORF">H1P_3570001</name>
</gene>
<organism evidence="1 2">
    <name type="scientific">Hyella patelloides LEGE 07179</name>
    <dbReference type="NCBI Taxonomy" id="945734"/>
    <lineage>
        <taxon>Bacteria</taxon>
        <taxon>Bacillati</taxon>
        <taxon>Cyanobacteriota</taxon>
        <taxon>Cyanophyceae</taxon>
        <taxon>Pleurocapsales</taxon>
        <taxon>Hyellaceae</taxon>
        <taxon>Hyella</taxon>
    </lineage>
</organism>
<evidence type="ECO:0000313" key="1">
    <source>
        <dbReference type="EMBL" id="VEP15654.1"/>
    </source>
</evidence>
<evidence type="ECO:0000313" key="2">
    <source>
        <dbReference type="Proteomes" id="UP000320055"/>
    </source>
</evidence>
<dbReference type="Proteomes" id="UP000320055">
    <property type="component" value="Unassembled WGS sequence"/>
</dbReference>
<protein>
    <submittedName>
        <fullName evidence="1">Uncharacterized protein</fullName>
    </submittedName>
</protein>